<reference evidence="2" key="1">
    <citation type="submission" date="2018-06" db="EMBL/GenBank/DDBJ databases">
        <authorList>
            <person name="Zhirakovskaya E."/>
        </authorList>
    </citation>
    <scope>NUCLEOTIDE SEQUENCE</scope>
</reference>
<proteinExistence type="predicted"/>
<evidence type="ECO:0000259" key="1">
    <source>
        <dbReference type="Pfam" id="PF00535"/>
    </source>
</evidence>
<evidence type="ECO:0000313" key="2">
    <source>
        <dbReference type="EMBL" id="VAW41598.1"/>
    </source>
</evidence>
<gene>
    <name evidence="2" type="ORF">MNBD_GAMMA01-2072</name>
</gene>
<organism evidence="2">
    <name type="scientific">hydrothermal vent metagenome</name>
    <dbReference type="NCBI Taxonomy" id="652676"/>
    <lineage>
        <taxon>unclassified sequences</taxon>
        <taxon>metagenomes</taxon>
        <taxon>ecological metagenomes</taxon>
    </lineage>
</organism>
<sequence>MKYTEYIQNTINQALFNQTGEHNNNLVYDIIIPVFDGLTELVICINSLLRFTNFKHNIYLYNDASVDLQVVIYLDDLANKYQHISVIHQSINKGYLRNINQALLATKNDVIVLNADTQVTNNWLDEMTLVAQSPRV</sequence>
<dbReference type="EMBL" id="UOEW01000313">
    <property type="protein sequence ID" value="VAW41598.1"/>
    <property type="molecule type" value="Genomic_DNA"/>
</dbReference>
<accession>A0A3B0VD96</accession>
<feature type="domain" description="Glycosyltransferase 2-like" evidence="1">
    <location>
        <begin position="30"/>
        <end position="131"/>
    </location>
</feature>
<dbReference type="Pfam" id="PF00535">
    <property type="entry name" value="Glycos_transf_2"/>
    <property type="match status" value="1"/>
</dbReference>
<dbReference type="InterPro" id="IPR029044">
    <property type="entry name" value="Nucleotide-diphossugar_trans"/>
</dbReference>
<name>A0A3B0VD96_9ZZZZ</name>
<protein>
    <recommendedName>
        <fullName evidence="1">Glycosyltransferase 2-like domain-containing protein</fullName>
    </recommendedName>
</protein>
<dbReference type="AlphaFoldDB" id="A0A3B0VD96"/>
<dbReference type="InterPro" id="IPR001173">
    <property type="entry name" value="Glyco_trans_2-like"/>
</dbReference>
<dbReference type="Gene3D" id="3.90.550.10">
    <property type="entry name" value="Spore Coat Polysaccharide Biosynthesis Protein SpsA, Chain A"/>
    <property type="match status" value="1"/>
</dbReference>
<dbReference type="SUPFAM" id="SSF53448">
    <property type="entry name" value="Nucleotide-diphospho-sugar transferases"/>
    <property type="match status" value="1"/>
</dbReference>